<feature type="compositionally biased region" description="Polar residues" evidence="1">
    <location>
        <begin position="1"/>
        <end position="11"/>
    </location>
</feature>
<evidence type="ECO:0000256" key="1">
    <source>
        <dbReference type="SAM" id="MobiDB-lite"/>
    </source>
</evidence>
<proteinExistence type="predicted"/>
<name>A0AAN7K531_9MYRT</name>
<dbReference type="AlphaFoldDB" id="A0AAN7K531"/>
<reference evidence="2 3" key="1">
    <citation type="journal article" date="2023" name="Hortic Res">
        <title>Pangenome of water caltrop reveals structural variations and asymmetric subgenome divergence after allopolyploidization.</title>
        <authorList>
            <person name="Zhang X."/>
            <person name="Chen Y."/>
            <person name="Wang L."/>
            <person name="Yuan Y."/>
            <person name="Fang M."/>
            <person name="Shi L."/>
            <person name="Lu R."/>
            <person name="Comes H.P."/>
            <person name="Ma Y."/>
            <person name="Chen Y."/>
            <person name="Huang G."/>
            <person name="Zhou Y."/>
            <person name="Zheng Z."/>
            <person name="Qiu Y."/>
        </authorList>
    </citation>
    <scope>NUCLEOTIDE SEQUENCE [LARGE SCALE GENOMIC DNA]</scope>
    <source>
        <tissue evidence="2">Roots</tissue>
    </source>
</reference>
<protein>
    <submittedName>
        <fullName evidence="2">Uncharacterized protein</fullName>
    </submittedName>
</protein>
<organism evidence="2 3">
    <name type="scientific">Trapa incisa</name>
    <dbReference type="NCBI Taxonomy" id="236973"/>
    <lineage>
        <taxon>Eukaryota</taxon>
        <taxon>Viridiplantae</taxon>
        <taxon>Streptophyta</taxon>
        <taxon>Embryophyta</taxon>
        <taxon>Tracheophyta</taxon>
        <taxon>Spermatophyta</taxon>
        <taxon>Magnoliopsida</taxon>
        <taxon>eudicotyledons</taxon>
        <taxon>Gunneridae</taxon>
        <taxon>Pentapetalae</taxon>
        <taxon>rosids</taxon>
        <taxon>malvids</taxon>
        <taxon>Myrtales</taxon>
        <taxon>Lythraceae</taxon>
        <taxon>Trapa</taxon>
    </lineage>
</organism>
<dbReference type="EMBL" id="JAXIOK010000009">
    <property type="protein sequence ID" value="KAK4761923.1"/>
    <property type="molecule type" value="Genomic_DNA"/>
</dbReference>
<sequence>MPRGQSHSYELSSKESNGRSPNKLSNDDNISDMTAYWENSQSHSLPVSQISVISRDQAVYQFLRSQ</sequence>
<dbReference type="Proteomes" id="UP001345219">
    <property type="component" value="Chromosome 23"/>
</dbReference>
<comment type="caution">
    <text evidence="2">The sequence shown here is derived from an EMBL/GenBank/DDBJ whole genome shotgun (WGS) entry which is preliminary data.</text>
</comment>
<evidence type="ECO:0000313" key="3">
    <source>
        <dbReference type="Proteomes" id="UP001345219"/>
    </source>
</evidence>
<accession>A0AAN7K531</accession>
<keyword evidence="3" id="KW-1185">Reference proteome</keyword>
<gene>
    <name evidence="2" type="ORF">SAY87_029807</name>
</gene>
<evidence type="ECO:0000313" key="2">
    <source>
        <dbReference type="EMBL" id="KAK4761923.1"/>
    </source>
</evidence>
<feature type="compositionally biased region" description="Polar residues" evidence="1">
    <location>
        <begin position="18"/>
        <end position="37"/>
    </location>
</feature>
<feature type="region of interest" description="Disordered" evidence="1">
    <location>
        <begin position="1"/>
        <end position="37"/>
    </location>
</feature>